<evidence type="ECO:0000313" key="2">
    <source>
        <dbReference type="Proteomes" id="UP001362999"/>
    </source>
</evidence>
<dbReference type="EMBL" id="JAWWNJ010000005">
    <property type="protein sequence ID" value="KAK7055976.1"/>
    <property type="molecule type" value="Genomic_DNA"/>
</dbReference>
<comment type="caution">
    <text evidence="1">The sequence shown here is derived from an EMBL/GenBank/DDBJ whole genome shotgun (WGS) entry which is preliminary data.</text>
</comment>
<gene>
    <name evidence="1" type="ORF">R3P38DRAFT_3342934</name>
</gene>
<evidence type="ECO:0008006" key="3">
    <source>
        <dbReference type="Google" id="ProtNLM"/>
    </source>
</evidence>
<accession>A0AAW0DXW0</accession>
<sequence>MRPQLLDPESARLHQLEIDSLADEAAAAPHTEAEGFTLYASAASLRAKASGLWRIGSAGHFPWMRSLPETRDAVLRELTCVETAIKQLESRFSSRVNNYITETDSIVNSPALERLPPYILTEIFRWTLSPELHGHYRAISINGGKTHVPTAPWSLTHVCQPWRTAAHSDPWLWSHICVDVPLDFDSEGIDIRAAYPLPALKTQLHLSSTAPLKITFRVVIDDLDSTVYTEHYIALLSALTEHSTRWTHLTLAWGQNAPFLDVLSGIRGKVGQLSYLSLEAEDLEDNELWPTMPSNNHNVIAPPRSPWPPELNHVFASAPRLTNIQIGKPDLLLPSDSHSSVVPPYITLNLPWPKITRLQIHALPTILYQIISATRPVLIECELEESEDGDELGPVAILTLPHLLRLTCSSDCSLLPYLLAPHLHSLHLTTSGESLHLPPPIHLFLERSTSPLQTLRLHSHTDHRRTFDEAGDRFLASIPPTCTISITHLDLDWNHRLRQFPRPAPPFGSPKFPTNVLQALTLHHNHAHAHDHSPTTPPNLFPHLTSLRIAPPKNHVKSELFAFEEALCEMVESRWDMKPYGERSLRSVWIPPYIHSADIRARLKVLKESGLKVNDPGEPMPSIVEKKYGYGGYY</sequence>
<name>A0AAW0DXW0_9AGAR</name>
<proteinExistence type="predicted"/>
<dbReference type="AlphaFoldDB" id="A0AAW0DXW0"/>
<reference evidence="1 2" key="1">
    <citation type="journal article" date="2024" name="J Genomics">
        <title>Draft genome sequencing and assembly of Favolaschia claudopus CIRM-BRFM 2984 isolated from oak limbs.</title>
        <authorList>
            <person name="Navarro D."/>
            <person name="Drula E."/>
            <person name="Chaduli D."/>
            <person name="Cazenave R."/>
            <person name="Ahrendt S."/>
            <person name="Wang J."/>
            <person name="Lipzen A."/>
            <person name="Daum C."/>
            <person name="Barry K."/>
            <person name="Grigoriev I.V."/>
            <person name="Favel A."/>
            <person name="Rosso M.N."/>
            <person name="Martin F."/>
        </authorList>
    </citation>
    <scope>NUCLEOTIDE SEQUENCE [LARGE SCALE GENOMIC DNA]</scope>
    <source>
        <strain evidence="1 2">CIRM-BRFM 2984</strain>
    </source>
</reference>
<evidence type="ECO:0000313" key="1">
    <source>
        <dbReference type="EMBL" id="KAK7055976.1"/>
    </source>
</evidence>
<organism evidence="1 2">
    <name type="scientific">Favolaschia claudopus</name>
    <dbReference type="NCBI Taxonomy" id="2862362"/>
    <lineage>
        <taxon>Eukaryota</taxon>
        <taxon>Fungi</taxon>
        <taxon>Dikarya</taxon>
        <taxon>Basidiomycota</taxon>
        <taxon>Agaricomycotina</taxon>
        <taxon>Agaricomycetes</taxon>
        <taxon>Agaricomycetidae</taxon>
        <taxon>Agaricales</taxon>
        <taxon>Marasmiineae</taxon>
        <taxon>Mycenaceae</taxon>
        <taxon>Favolaschia</taxon>
    </lineage>
</organism>
<protein>
    <recommendedName>
        <fullName evidence="3">F-box domain-containing protein</fullName>
    </recommendedName>
</protein>
<dbReference type="Proteomes" id="UP001362999">
    <property type="component" value="Unassembled WGS sequence"/>
</dbReference>
<keyword evidence="2" id="KW-1185">Reference proteome</keyword>